<keyword evidence="4" id="KW-0187">Copper transport</keyword>
<reference evidence="5 6" key="1">
    <citation type="journal article" date="2014" name="Genome Biol. Evol.">
        <title>Comparative genomics and transcriptomics analyses reveal divergent lifestyle features of nematode endoparasitic fungus Hirsutella minnesotensis.</title>
        <authorList>
            <person name="Lai Y."/>
            <person name="Liu K."/>
            <person name="Zhang X."/>
            <person name="Zhang X."/>
            <person name="Li K."/>
            <person name="Wang N."/>
            <person name="Shu C."/>
            <person name="Wu Y."/>
            <person name="Wang C."/>
            <person name="Bushley K.E."/>
            <person name="Xiang M."/>
            <person name="Liu X."/>
        </authorList>
    </citation>
    <scope>NUCLEOTIDE SEQUENCE [LARGE SCALE GENOMIC DNA]</scope>
    <source>
        <strain evidence="5 6">3608</strain>
    </source>
</reference>
<evidence type="ECO:0000256" key="4">
    <source>
        <dbReference type="RuleBase" id="RU367022"/>
    </source>
</evidence>
<keyword evidence="2 4" id="KW-1133">Transmembrane helix</keyword>
<evidence type="ECO:0000256" key="2">
    <source>
        <dbReference type="ARBA" id="ARBA00022989"/>
    </source>
</evidence>
<dbReference type="GO" id="GO:0005886">
    <property type="term" value="C:plasma membrane"/>
    <property type="evidence" value="ECO:0007669"/>
    <property type="project" value="TreeGrafter"/>
</dbReference>
<dbReference type="Pfam" id="PF04145">
    <property type="entry name" value="Ctr"/>
    <property type="match status" value="1"/>
</dbReference>
<dbReference type="OrthoDB" id="73901at2759"/>
<keyword evidence="6" id="KW-1185">Reference proteome</keyword>
<protein>
    <recommendedName>
        <fullName evidence="4">Copper transport protein</fullName>
    </recommendedName>
</protein>
<evidence type="ECO:0000256" key="3">
    <source>
        <dbReference type="ARBA" id="ARBA00023136"/>
    </source>
</evidence>
<dbReference type="InterPro" id="IPR007274">
    <property type="entry name" value="Cop_transporter"/>
</dbReference>
<keyword evidence="1 4" id="KW-0812">Transmembrane</keyword>
<sequence>MSILFARHGGSHMDGMDMSQMGATTAPMGAAATPVVAAAAAASTGAADAHSHDSMGSMGSMGSMMMTMVFQSNMETPLYANSWTPHSPGAYAGTCIFLILLAIIARMLLAAKSVQEARWLDRDANRRYVAANGKTELSQYISRDPDAKQMTLSENGVEESVLVVGRKGAVARPWRLSVDPLRALMDTILAGVGYLLMLAVMTMNVGYFLSVLAGVFLGSLAVGRYSTSAVH</sequence>
<evidence type="ECO:0000313" key="6">
    <source>
        <dbReference type="Proteomes" id="UP000054481"/>
    </source>
</evidence>
<keyword evidence="4" id="KW-0813">Transport</keyword>
<gene>
    <name evidence="5" type="ORF">HIM_12006</name>
</gene>
<comment type="subcellular location">
    <subcellularLocation>
        <location evidence="4">Membrane</location>
        <topology evidence="4">Multi-pass membrane protein</topology>
    </subcellularLocation>
</comment>
<dbReference type="EMBL" id="KQ030852">
    <property type="protein sequence ID" value="KJZ68603.1"/>
    <property type="molecule type" value="Genomic_DNA"/>
</dbReference>
<dbReference type="AlphaFoldDB" id="A0A0F7ZQX1"/>
<comment type="similarity">
    <text evidence="4">Belongs to the copper transporter (Ctr) (TC 1.A.56) family. SLC31A subfamily.</text>
</comment>
<feature type="transmembrane region" description="Helical" evidence="4">
    <location>
        <begin position="89"/>
        <end position="109"/>
    </location>
</feature>
<accession>A0A0F7ZQX1</accession>
<proteinExistence type="inferred from homology"/>
<keyword evidence="4" id="KW-0186">Copper</keyword>
<name>A0A0F7ZQX1_9HYPO</name>
<dbReference type="PANTHER" id="PTHR12483">
    <property type="entry name" value="SOLUTE CARRIER FAMILY 31 COPPER TRANSPORTERS"/>
    <property type="match status" value="1"/>
</dbReference>
<evidence type="ECO:0000256" key="1">
    <source>
        <dbReference type="ARBA" id="ARBA00022692"/>
    </source>
</evidence>
<dbReference type="PANTHER" id="PTHR12483:SF120">
    <property type="entry name" value="HIGH-AFFINITY COPPER TRANSPORTER CTRA2"/>
    <property type="match status" value="1"/>
</dbReference>
<keyword evidence="4" id="KW-0406">Ion transport</keyword>
<keyword evidence="3 4" id="KW-0472">Membrane</keyword>
<dbReference type="Proteomes" id="UP000054481">
    <property type="component" value="Unassembled WGS sequence"/>
</dbReference>
<dbReference type="GO" id="GO:0005375">
    <property type="term" value="F:copper ion transmembrane transporter activity"/>
    <property type="evidence" value="ECO:0007669"/>
    <property type="project" value="UniProtKB-UniRule"/>
</dbReference>
<evidence type="ECO:0000313" key="5">
    <source>
        <dbReference type="EMBL" id="KJZ68603.1"/>
    </source>
</evidence>
<organism evidence="5 6">
    <name type="scientific">Hirsutella minnesotensis 3608</name>
    <dbReference type="NCBI Taxonomy" id="1043627"/>
    <lineage>
        <taxon>Eukaryota</taxon>
        <taxon>Fungi</taxon>
        <taxon>Dikarya</taxon>
        <taxon>Ascomycota</taxon>
        <taxon>Pezizomycotina</taxon>
        <taxon>Sordariomycetes</taxon>
        <taxon>Hypocreomycetidae</taxon>
        <taxon>Hypocreales</taxon>
        <taxon>Ophiocordycipitaceae</taxon>
        <taxon>Hirsutella</taxon>
    </lineage>
</organism>